<dbReference type="EMBL" id="GBXM01021577">
    <property type="protein sequence ID" value="JAH87000.1"/>
    <property type="molecule type" value="Transcribed_RNA"/>
</dbReference>
<organism evidence="1">
    <name type="scientific">Anguilla anguilla</name>
    <name type="common">European freshwater eel</name>
    <name type="synonym">Muraena anguilla</name>
    <dbReference type="NCBI Taxonomy" id="7936"/>
    <lineage>
        <taxon>Eukaryota</taxon>
        <taxon>Metazoa</taxon>
        <taxon>Chordata</taxon>
        <taxon>Craniata</taxon>
        <taxon>Vertebrata</taxon>
        <taxon>Euteleostomi</taxon>
        <taxon>Actinopterygii</taxon>
        <taxon>Neopterygii</taxon>
        <taxon>Teleostei</taxon>
        <taxon>Anguilliformes</taxon>
        <taxon>Anguillidae</taxon>
        <taxon>Anguilla</taxon>
    </lineage>
</organism>
<proteinExistence type="predicted"/>
<sequence>MESTCVYLLLYVSGACYDCSFTKQIFMHKILLCFSVSPEADQRPTVGDVCSLISMDCDFVSLWNWKLSQPYPSGPGANIVSVLYLQW</sequence>
<reference evidence="1" key="2">
    <citation type="journal article" date="2015" name="Fish Shellfish Immunol.">
        <title>Early steps in the European eel (Anguilla anguilla)-Vibrio vulnificus interaction in the gills: Role of the RtxA13 toxin.</title>
        <authorList>
            <person name="Callol A."/>
            <person name="Pajuelo D."/>
            <person name="Ebbesson L."/>
            <person name="Teles M."/>
            <person name="MacKenzie S."/>
            <person name="Amaro C."/>
        </authorList>
    </citation>
    <scope>NUCLEOTIDE SEQUENCE</scope>
</reference>
<accession>A0A0E9WBP4</accession>
<evidence type="ECO:0000313" key="1">
    <source>
        <dbReference type="EMBL" id="JAH87000.1"/>
    </source>
</evidence>
<reference evidence="1" key="1">
    <citation type="submission" date="2014-11" db="EMBL/GenBank/DDBJ databases">
        <authorList>
            <person name="Amaro Gonzalez C."/>
        </authorList>
    </citation>
    <scope>NUCLEOTIDE SEQUENCE</scope>
</reference>
<name>A0A0E9WBP4_ANGAN</name>
<dbReference type="AlphaFoldDB" id="A0A0E9WBP4"/>
<protein>
    <submittedName>
        <fullName evidence="1">Uncharacterized protein</fullName>
    </submittedName>
</protein>